<keyword evidence="11" id="KW-0670">Pyruvate</keyword>
<evidence type="ECO:0000256" key="5">
    <source>
        <dbReference type="ARBA" id="ARBA00022823"/>
    </source>
</evidence>
<evidence type="ECO:0000256" key="4">
    <source>
        <dbReference type="ARBA" id="ARBA00022679"/>
    </source>
</evidence>
<dbReference type="SUPFAM" id="SSF51230">
    <property type="entry name" value="Single hybrid motif"/>
    <property type="match status" value="1"/>
</dbReference>
<evidence type="ECO:0000313" key="12">
    <source>
        <dbReference type="Proteomes" id="UP000629025"/>
    </source>
</evidence>
<feature type="domain" description="Peripheral subunit-binding (PSBD)" evidence="10">
    <location>
        <begin position="118"/>
        <end position="155"/>
    </location>
</feature>
<dbReference type="EMBL" id="BMIJ01000003">
    <property type="protein sequence ID" value="GGB91247.1"/>
    <property type="molecule type" value="Genomic_DNA"/>
</dbReference>
<protein>
    <recommendedName>
        <fullName evidence="7">Dihydrolipoamide acetyltransferase component of pyruvate dehydrogenase complex</fullName>
        <ecNumber evidence="7">2.3.1.-</ecNumber>
    </recommendedName>
</protein>
<evidence type="ECO:0000256" key="2">
    <source>
        <dbReference type="ARBA" id="ARBA00007317"/>
    </source>
</evidence>
<dbReference type="InterPro" id="IPR036625">
    <property type="entry name" value="E3-bd_dom_sf"/>
</dbReference>
<dbReference type="InterPro" id="IPR011053">
    <property type="entry name" value="Single_hybrid_motif"/>
</dbReference>
<gene>
    <name evidence="11" type="ORF">GCM10011352_16600</name>
</gene>
<evidence type="ECO:0000259" key="9">
    <source>
        <dbReference type="PROSITE" id="PS50968"/>
    </source>
</evidence>
<evidence type="ECO:0000256" key="1">
    <source>
        <dbReference type="ARBA" id="ARBA00001938"/>
    </source>
</evidence>
<dbReference type="PROSITE" id="PS50968">
    <property type="entry name" value="BIOTINYL_LIPOYL"/>
    <property type="match status" value="1"/>
</dbReference>
<dbReference type="SUPFAM" id="SSF47005">
    <property type="entry name" value="Peripheral subunit-binding domain of 2-oxo acid dehydrogenase complex"/>
    <property type="match status" value="1"/>
</dbReference>
<keyword evidence="12" id="KW-1185">Reference proteome</keyword>
<dbReference type="PANTHER" id="PTHR43178:SF5">
    <property type="entry name" value="LIPOAMIDE ACYLTRANSFERASE COMPONENT OF BRANCHED-CHAIN ALPHA-KETO ACID DEHYDROGENASE COMPLEX, MITOCHONDRIAL"/>
    <property type="match status" value="1"/>
</dbReference>
<dbReference type="Gene3D" id="2.40.50.100">
    <property type="match status" value="1"/>
</dbReference>
<organism evidence="11 12">
    <name type="scientific">Marinobacterium zhoushanense</name>
    <dbReference type="NCBI Taxonomy" id="1679163"/>
    <lineage>
        <taxon>Bacteria</taxon>
        <taxon>Pseudomonadati</taxon>
        <taxon>Pseudomonadota</taxon>
        <taxon>Gammaproteobacteria</taxon>
        <taxon>Oceanospirillales</taxon>
        <taxon>Oceanospirillaceae</taxon>
        <taxon>Marinobacterium</taxon>
    </lineage>
</organism>
<name>A0ABQ1KDX5_9GAMM</name>
<dbReference type="InterPro" id="IPR001078">
    <property type="entry name" value="2-oxoacid_DH_actylTfrase"/>
</dbReference>
<dbReference type="CDD" id="cd06849">
    <property type="entry name" value="lipoyl_domain"/>
    <property type="match status" value="1"/>
</dbReference>
<dbReference type="InterPro" id="IPR000089">
    <property type="entry name" value="Biotin_lipoyl"/>
</dbReference>
<evidence type="ECO:0000256" key="6">
    <source>
        <dbReference type="ARBA" id="ARBA00023315"/>
    </source>
</evidence>
<dbReference type="Pfam" id="PF00198">
    <property type="entry name" value="2-oxoacid_dh"/>
    <property type="match status" value="1"/>
</dbReference>
<keyword evidence="5 7" id="KW-0450">Lipoyl</keyword>
<accession>A0ABQ1KDX5</accession>
<dbReference type="SUPFAM" id="SSF52777">
    <property type="entry name" value="CoA-dependent acyltransferases"/>
    <property type="match status" value="1"/>
</dbReference>
<keyword evidence="4 7" id="KW-0808">Transferase</keyword>
<evidence type="ECO:0000313" key="11">
    <source>
        <dbReference type="EMBL" id="GGB91247.1"/>
    </source>
</evidence>
<dbReference type="RefSeq" id="WP_188747207.1">
    <property type="nucleotide sequence ID" value="NZ_BMIJ01000003.1"/>
</dbReference>
<dbReference type="Pfam" id="PF00364">
    <property type="entry name" value="Biotin_lipoyl"/>
    <property type="match status" value="1"/>
</dbReference>
<dbReference type="Gene3D" id="4.10.320.10">
    <property type="entry name" value="E3-binding domain"/>
    <property type="match status" value="1"/>
</dbReference>
<dbReference type="InterPro" id="IPR004167">
    <property type="entry name" value="PSBD"/>
</dbReference>
<evidence type="ECO:0000259" key="10">
    <source>
        <dbReference type="PROSITE" id="PS51826"/>
    </source>
</evidence>
<feature type="domain" description="Lipoyl-binding" evidence="9">
    <location>
        <begin position="1"/>
        <end position="76"/>
    </location>
</feature>
<evidence type="ECO:0000256" key="7">
    <source>
        <dbReference type="RuleBase" id="RU003423"/>
    </source>
</evidence>
<dbReference type="InterPro" id="IPR023213">
    <property type="entry name" value="CAT-like_dom_sf"/>
</dbReference>
<feature type="region of interest" description="Disordered" evidence="8">
    <location>
        <begin position="83"/>
        <end position="114"/>
    </location>
</feature>
<proteinExistence type="inferred from homology"/>
<reference evidence="12" key="1">
    <citation type="journal article" date="2019" name="Int. J. Syst. Evol. Microbiol.">
        <title>The Global Catalogue of Microorganisms (GCM) 10K type strain sequencing project: providing services to taxonomists for standard genome sequencing and annotation.</title>
        <authorList>
            <consortium name="The Broad Institute Genomics Platform"/>
            <consortium name="The Broad Institute Genome Sequencing Center for Infectious Disease"/>
            <person name="Wu L."/>
            <person name="Ma J."/>
        </authorList>
    </citation>
    <scope>NUCLEOTIDE SEQUENCE [LARGE SCALE GENOMIC DNA]</scope>
    <source>
        <strain evidence="12">CGMCC 1.15341</strain>
    </source>
</reference>
<dbReference type="PANTHER" id="PTHR43178">
    <property type="entry name" value="DIHYDROLIPOAMIDE ACETYLTRANSFERASE COMPONENT OF PYRUVATE DEHYDROGENASE COMPLEX"/>
    <property type="match status" value="1"/>
</dbReference>
<dbReference type="InterPro" id="IPR050743">
    <property type="entry name" value="2-oxoacid_DH_E2_comp"/>
</dbReference>
<dbReference type="Pfam" id="PF02817">
    <property type="entry name" value="E3_binding"/>
    <property type="match status" value="1"/>
</dbReference>
<comment type="caution">
    <text evidence="11">The sequence shown here is derived from an EMBL/GenBank/DDBJ whole genome shotgun (WGS) entry which is preliminary data.</text>
</comment>
<feature type="compositionally biased region" description="Low complexity" evidence="8">
    <location>
        <begin position="85"/>
        <end position="114"/>
    </location>
</feature>
<dbReference type="PROSITE" id="PS51826">
    <property type="entry name" value="PSBD"/>
    <property type="match status" value="1"/>
</dbReference>
<comment type="subunit">
    <text evidence="3">Forms a 24-polypeptide structural core with octahedral symmetry.</text>
</comment>
<dbReference type="EC" id="2.3.1.-" evidence="7"/>
<sequence length="392" mass="41264">MADFIMPALGADMEEGTLVEWMVKPGDQVKSGDVVAVIETVKGAIETEIFENGTVGELRVKVGETVPVGTVLATILGNEEEKAEAAASAPATPVHAAPETAPKPQVPVAPKAPAGAVRASPAARKLAMEAGVDLARLKGTGPGGAVTLADVQAAAGASSVAEPPSAPKRGFDPEAMRRGIAAAMAKSKREIPHYYLSTQIDMTRALQWLSAANAKRKIGDRLLQLVLPLKALALALREVPELNGFYSEGAFQPNEQIHIGVAIALRGGGLVAPALHDVDKKSLDELMRDLNDLITRARTGMLRSSEMTDPTVTLTNMGDTGVEGIFGIVYPPQVAIVGLGRVVERPWVVEGTLEPRPIMLASLSADHRASDGHRGGIFLNTFDKLLQKPEAL</sequence>
<keyword evidence="6 7" id="KW-0012">Acyltransferase</keyword>
<dbReference type="Proteomes" id="UP000629025">
    <property type="component" value="Unassembled WGS sequence"/>
</dbReference>
<dbReference type="Gene3D" id="3.30.559.10">
    <property type="entry name" value="Chloramphenicol acetyltransferase-like domain"/>
    <property type="match status" value="1"/>
</dbReference>
<evidence type="ECO:0000256" key="3">
    <source>
        <dbReference type="ARBA" id="ARBA00011484"/>
    </source>
</evidence>
<evidence type="ECO:0000256" key="8">
    <source>
        <dbReference type="SAM" id="MobiDB-lite"/>
    </source>
</evidence>
<comment type="cofactor">
    <cofactor evidence="1 7">
        <name>(R)-lipoate</name>
        <dbReference type="ChEBI" id="CHEBI:83088"/>
    </cofactor>
</comment>
<comment type="similarity">
    <text evidence="2 7">Belongs to the 2-oxoacid dehydrogenase family.</text>
</comment>